<dbReference type="Pfam" id="PF01261">
    <property type="entry name" value="AP_endonuc_2"/>
    <property type="match status" value="1"/>
</dbReference>
<keyword evidence="3" id="KW-1185">Reference proteome</keyword>
<dbReference type="AlphaFoldDB" id="A0A6L6IWV4"/>
<comment type="caution">
    <text evidence="2">The sequence shown here is derived from an EMBL/GenBank/DDBJ whole genome shotgun (WGS) entry which is preliminary data.</text>
</comment>
<reference evidence="2 3" key="1">
    <citation type="submission" date="2019-11" db="EMBL/GenBank/DDBJ databases">
        <authorList>
            <person name="Dong K."/>
        </authorList>
    </citation>
    <scope>NUCLEOTIDE SEQUENCE [LARGE SCALE GENOMIC DNA]</scope>
    <source>
        <strain evidence="2 3">DK608</strain>
    </source>
</reference>
<organism evidence="2 3">
    <name type="scientific">Paracoccus shanxieyensis</name>
    <dbReference type="NCBI Taxonomy" id="2675752"/>
    <lineage>
        <taxon>Bacteria</taxon>
        <taxon>Pseudomonadati</taxon>
        <taxon>Pseudomonadota</taxon>
        <taxon>Alphaproteobacteria</taxon>
        <taxon>Rhodobacterales</taxon>
        <taxon>Paracoccaceae</taxon>
        <taxon>Paracoccus</taxon>
    </lineage>
</organism>
<protein>
    <submittedName>
        <fullName evidence="2">TIM barrel protein</fullName>
    </submittedName>
</protein>
<name>A0A6L6IWV4_9RHOB</name>
<dbReference type="EMBL" id="WMII01000005">
    <property type="protein sequence ID" value="MTH64111.1"/>
    <property type="molecule type" value="Genomic_DNA"/>
</dbReference>
<dbReference type="PANTHER" id="PTHR12110:SF48">
    <property type="entry name" value="BLL3656 PROTEIN"/>
    <property type="match status" value="1"/>
</dbReference>
<dbReference type="InterPro" id="IPR013022">
    <property type="entry name" value="Xyl_isomerase-like_TIM-brl"/>
</dbReference>
<evidence type="ECO:0000313" key="2">
    <source>
        <dbReference type="EMBL" id="MTH64111.1"/>
    </source>
</evidence>
<dbReference type="InterPro" id="IPR050312">
    <property type="entry name" value="IolE/XylAMocC-like"/>
</dbReference>
<accession>A0A6L6IWV4</accession>
<dbReference type="PANTHER" id="PTHR12110">
    <property type="entry name" value="HYDROXYPYRUVATE ISOMERASE"/>
    <property type="match status" value="1"/>
</dbReference>
<dbReference type="InterPro" id="IPR036237">
    <property type="entry name" value="Xyl_isomerase-like_sf"/>
</dbReference>
<evidence type="ECO:0000259" key="1">
    <source>
        <dbReference type="Pfam" id="PF01261"/>
    </source>
</evidence>
<dbReference type="Gene3D" id="3.20.20.150">
    <property type="entry name" value="Divalent-metal-dependent TIM barrel enzymes"/>
    <property type="match status" value="1"/>
</dbReference>
<dbReference type="Proteomes" id="UP000478740">
    <property type="component" value="Unassembled WGS sequence"/>
</dbReference>
<feature type="domain" description="Xylose isomerase-like TIM barrel" evidence="1">
    <location>
        <begin position="21"/>
        <end position="258"/>
    </location>
</feature>
<gene>
    <name evidence="2" type="ORF">GL284_07505</name>
</gene>
<evidence type="ECO:0000313" key="3">
    <source>
        <dbReference type="Proteomes" id="UP000478740"/>
    </source>
</evidence>
<sequence length="276" mass="29738">MRHPISLAFLTTFDVGPVEAVRIAAATGYQSVGLRLLPAAPGTEPAYPLLDDPATLREVLAAMADTGIHVGDVEIIRLKPENDWDQFARFCARAQLLGARHVLVAGDDPDPQRLTASFARFCDLAAPCGLTADLEFMPWTAVPDLNAALAIVEAVDKPNGGVLVDALHYDRSATTLEQIAALPRQRMNYVQFCDGPVPYDPSDEGLIRIARGERLLPGEGGIDLLGLAQILPEGVPVSVEIPHRALAQTMPPQDRAARAYQATRLLLEKAWTPAQA</sequence>
<dbReference type="SUPFAM" id="SSF51658">
    <property type="entry name" value="Xylose isomerase-like"/>
    <property type="match status" value="1"/>
</dbReference>
<dbReference type="RefSeq" id="WP_155043972.1">
    <property type="nucleotide sequence ID" value="NZ_WMIH01000004.1"/>
</dbReference>
<proteinExistence type="predicted"/>